<evidence type="ECO:0000256" key="2">
    <source>
        <dbReference type="ARBA" id="ARBA00007186"/>
    </source>
</evidence>
<comment type="subunit">
    <text evidence="3">Homohexamer; trimer of dimers.</text>
</comment>
<dbReference type="AlphaFoldDB" id="A0A3D9DTX0"/>
<dbReference type="Gene3D" id="3.20.20.80">
    <property type="entry name" value="Glycosidases"/>
    <property type="match status" value="1"/>
</dbReference>
<evidence type="ECO:0000256" key="7">
    <source>
        <dbReference type="ARBA" id="ARBA00023295"/>
    </source>
</evidence>
<name>A0A3D9DTX0_9GAMM</name>
<dbReference type="Gene3D" id="2.60.40.1180">
    <property type="entry name" value="Golgi alpha-mannosidase II"/>
    <property type="match status" value="1"/>
</dbReference>
<dbReference type="GO" id="GO:0000272">
    <property type="term" value="P:polysaccharide catabolic process"/>
    <property type="evidence" value="ECO:0007669"/>
    <property type="project" value="TreeGrafter"/>
</dbReference>
<comment type="catalytic activity">
    <reaction evidence="1">
        <text>Hydrolysis of terminal non-reducing alpha-L-arabinofuranoside residues in alpha-L-arabinosides.</text>
        <dbReference type="EC" id="3.2.1.55"/>
    </reaction>
</comment>
<dbReference type="GO" id="GO:0046373">
    <property type="term" value="P:L-arabinose metabolic process"/>
    <property type="evidence" value="ECO:0007669"/>
    <property type="project" value="InterPro"/>
</dbReference>
<dbReference type="SUPFAM" id="SSF51445">
    <property type="entry name" value="(Trans)glycosidases"/>
    <property type="match status" value="1"/>
</dbReference>
<dbReference type="SMART" id="SM00813">
    <property type="entry name" value="Alpha-L-AF_C"/>
    <property type="match status" value="1"/>
</dbReference>
<comment type="similarity">
    <text evidence="2">Belongs to the glycosyl hydrolase 51 family.</text>
</comment>
<feature type="domain" description="Alpha-L-arabinofuranosidase C-terminal" evidence="8">
    <location>
        <begin position="290"/>
        <end position="494"/>
    </location>
</feature>
<dbReference type="RefSeq" id="WP_115855405.1">
    <property type="nucleotide sequence ID" value="NZ_QRDJ01000009.1"/>
</dbReference>
<dbReference type="PANTHER" id="PTHR43576:SF3">
    <property type="entry name" value="ALPHA-L-ARABINOFURANOSIDASE C"/>
    <property type="match status" value="1"/>
</dbReference>
<proteinExistence type="inferred from homology"/>
<evidence type="ECO:0000256" key="3">
    <source>
        <dbReference type="ARBA" id="ARBA00011165"/>
    </source>
</evidence>
<sequence length="505" mass="56850">MQTRVTLHRDFVTSTIDGRLYSAFLEHMGRAIYGGIYEPGHPQADANGFRQDVLSLVRELAPPLVRYPGGNFVSAYNWEDGIGPREERPVRLDLAWHSRESNQVGIHEFADWCEQAGIEMMLAVNLGSRGIDEARNFLEYVNHPGGSAWSDERIKNGRKDPWNVRLWCLGNEMDGPWQIGHKSAAEYGHLANETGKALKAYDRSLELVACGSSNPKMASYPEWEATVLDHCYETVDHISLHMYFTNHEDQLGDYLALAEQLDRYIMSIAGVIDYIQAKKRTRHQVHICFDEWNVWYHSVQQDRRVLEGSDWPFAPPILEDVYNVEDALLIGCVINTFIRRSDRVRIACIAQLVNVIAPIMTDTGGDVWRQTIFYPLMFASRYGRGKALQLAVDGPTYQTRELEDVPCLDVSAVHDDEGGFVTLFAVNRHQKEALDLNVALHGFENARLVEHQCINHPQMKVVNTASQPDQVRPVAGEGVGVEDGALKGSLPPLSYHVIRLSVGAA</sequence>
<comment type="caution">
    <text evidence="9">The sequence shown here is derived from an EMBL/GenBank/DDBJ whole genome shotgun (WGS) entry which is preliminary data.</text>
</comment>
<dbReference type="InterPro" id="IPR013780">
    <property type="entry name" value="Glyco_hydro_b"/>
</dbReference>
<keyword evidence="10" id="KW-1185">Reference proteome</keyword>
<dbReference type="Pfam" id="PF06964">
    <property type="entry name" value="Alpha-L-AF_C"/>
    <property type="match status" value="1"/>
</dbReference>
<dbReference type="Proteomes" id="UP000256334">
    <property type="component" value="Unassembled WGS sequence"/>
</dbReference>
<evidence type="ECO:0000256" key="6">
    <source>
        <dbReference type="ARBA" id="ARBA00023277"/>
    </source>
</evidence>
<keyword evidence="5" id="KW-0378">Hydrolase</keyword>
<evidence type="ECO:0000256" key="1">
    <source>
        <dbReference type="ARBA" id="ARBA00001462"/>
    </source>
</evidence>
<dbReference type="PANTHER" id="PTHR43576">
    <property type="entry name" value="ALPHA-L-ARABINOFURANOSIDASE C-RELATED"/>
    <property type="match status" value="1"/>
</dbReference>
<gene>
    <name evidence="9" type="ORF">C8D72_3203</name>
</gene>
<keyword evidence="7" id="KW-0326">Glycosidase</keyword>
<evidence type="ECO:0000313" key="9">
    <source>
        <dbReference type="EMBL" id="REC93854.1"/>
    </source>
</evidence>
<dbReference type="InterPro" id="IPR055235">
    <property type="entry name" value="ASD1_cat"/>
</dbReference>
<reference evidence="9 10" key="1">
    <citation type="submission" date="2018-07" db="EMBL/GenBank/DDBJ databases">
        <title>Genomic Encyclopedia of Type Strains, Phase IV (KMG-IV): sequencing the most valuable type-strain genomes for metagenomic binning, comparative biology and taxonomic classification.</title>
        <authorList>
            <person name="Goeker M."/>
        </authorList>
    </citation>
    <scope>NUCLEOTIDE SEQUENCE [LARGE SCALE GENOMIC DNA]</scope>
    <source>
        <strain evidence="9 10">DSM 14324</strain>
    </source>
</reference>
<evidence type="ECO:0000313" key="10">
    <source>
        <dbReference type="Proteomes" id="UP000256334"/>
    </source>
</evidence>
<evidence type="ECO:0000256" key="5">
    <source>
        <dbReference type="ARBA" id="ARBA00022801"/>
    </source>
</evidence>
<dbReference type="InterPro" id="IPR017853">
    <property type="entry name" value="GH"/>
</dbReference>
<keyword evidence="6" id="KW-0119">Carbohydrate metabolism</keyword>
<dbReference type="EC" id="3.2.1.55" evidence="4"/>
<evidence type="ECO:0000256" key="4">
    <source>
        <dbReference type="ARBA" id="ARBA00012670"/>
    </source>
</evidence>
<accession>A0A3D9DTX0</accession>
<protein>
    <recommendedName>
        <fullName evidence="4">non-reducing end alpha-L-arabinofuranosidase</fullName>
        <ecNumber evidence="4">3.2.1.55</ecNumber>
    </recommendedName>
</protein>
<dbReference type="InterPro" id="IPR010720">
    <property type="entry name" value="Alpha-L-AF_C"/>
</dbReference>
<dbReference type="Pfam" id="PF22848">
    <property type="entry name" value="ASD1_dom"/>
    <property type="match status" value="1"/>
</dbReference>
<organism evidence="9 10">
    <name type="scientific">Kushneria indalinina DSM 14324</name>
    <dbReference type="NCBI Taxonomy" id="1122140"/>
    <lineage>
        <taxon>Bacteria</taxon>
        <taxon>Pseudomonadati</taxon>
        <taxon>Pseudomonadota</taxon>
        <taxon>Gammaproteobacteria</taxon>
        <taxon>Oceanospirillales</taxon>
        <taxon>Halomonadaceae</taxon>
        <taxon>Kushneria</taxon>
    </lineage>
</organism>
<dbReference type="GO" id="GO:0046556">
    <property type="term" value="F:alpha-L-arabinofuranosidase activity"/>
    <property type="evidence" value="ECO:0007669"/>
    <property type="project" value="UniProtKB-EC"/>
</dbReference>
<evidence type="ECO:0000259" key="8">
    <source>
        <dbReference type="SMART" id="SM00813"/>
    </source>
</evidence>
<dbReference type="EMBL" id="QRDJ01000009">
    <property type="protein sequence ID" value="REC93854.1"/>
    <property type="molecule type" value="Genomic_DNA"/>
</dbReference>
<dbReference type="OrthoDB" id="9758333at2"/>
<dbReference type="SUPFAM" id="SSF51011">
    <property type="entry name" value="Glycosyl hydrolase domain"/>
    <property type="match status" value="1"/>
</dbReference>